<dbReference type="RefSeq" id="XP_033522258.1">
    <property type="nucleotide sequence ID" value="XM_033672960.1"/>
</dbReference>
<evidence type="ECO:0000256" key="2">
    <source>
        <dbReference type="SAM" id="Phobius"/>
    </source>
</evidence>
<dbReference type="GeneID" id="54413392"/>
<dbReference type="Gene3D" id="2.80.10.50">
    <property type="match status" value="1"/>
</dbReference>
<evidence type="ECO:0000313" key="4">
    <source>
        <dbReference type="EMBL" id="KAF2127869.1"/>
    </source>
</evidence>
<keyword evidence="2" id="KW-0812">Transmembrane</keyword>
<protein>
    <recommendedName>
        <fullName evidence="3">Ricin B lectin domain-containing protein</fullName>
    </recommendedName>
</protein>
<keyword evidence="2" id="KW-0472">Membrane</keyword>
<dbReference type="InterPro" id="IPR000772">
    <property type="entry name" value="Ricin_B_lectin"/>
</dbReference>
<dbReference type="SUPFAM" id="SSF50370">
    <property type="entry name" value="Ricin B-like lectins"/>
    <property type="match status" value="1"/>
</dbReference>
<dbReference type="CDD" id="cd00161">
    <property type="entry name" value="beta-trefoil_Ricin-like"/>
    <property type="match status" value="1"/>
</dbReference>
<dbReference type="AlphaFoldDB" id="A0A6A6A7M8"/>
<reference evidence="4" key="1">
    <citation type="journal article" date="2020" name="Stud. Mycol.">
        <title>101 Dothideomycetes genomes: a test case for predicting lifestyles and emergence of pathogens.</title>
        <authorList>
            <person name="Haridas S."/>
            <person name="Albert R."/>
            <person name="Binder M."/>
            <person name="Bloem J."/>
            <person name="Labutti K."/>
            <person name="Salamov A."/>
            <person name="Andreopoulos B."/>
            <person name="Baker S."/>
            <person name="Barry K."/>
            <person name="Bills G."/>
            <person name="Bluhm B."/>
            <person name="Cannon C."/>
            <person name="Castanera R."/>
            <person name="Culley D."/>
            <person name="Daum C."/>
            <person name="Ezra D."/>
            <person name="Gonzalez J."/>
            <person name="Henrissat B."/>
            <person name="Kuo A."/>
            <person name="Liang C."/>
            <person name="Lipzen A."/>
            <person name="Lutzoni F."/>
            <person name="Magnuson J."/>
            <person name="Mondo S."/>
            <person name="Nolan M."/>
            <person name="Ohm R."/>
            <person name="Pangilinan J."/>
            <person name="Park H.-J."/>
            <person name="Ramirez L."/>
            <person name="Alfaro M."/>
            <person name="Sun H."/>
            <person name="Tritt A."/>
            <person name="Yoshinaga Y."/>
            <person name="Zwiers L.-H."/>
            <person name="Turgeon B."/>
            <person name="Goodwin S."/>
            <person name="Spatafora J."/>
            <person name="Crous P."/>
            <person name="Grigoriev I."/>
        </authorList>
    </citation>
    <scope>NUCLEOTIDE SEQUENCE</scope>
    <source>
        <strain evidence="4">CBS 119687</strain>
    </source>
</reference>
<keyword evidence="2" id="KW-1133">Transmembrane helix</keyword>
<dbReference type="Proteomes" id="UP000799771">
    <property type="component" value="Unassembled WGS sequence"/>
</dbReference>
<proteinExistence type="predicted"/>
<feature type="region of interest" description="Disordered" evidence="1">
    <location>
        <begin position="132"/>
        <end position="202"/>
    </location>
</feature>
<evidence type="ECO:0000313" key="5">
    <source>
        <dbReference type="Proteomes" id="UP000799771"/>
    </source>
</evidence>
<dbReference type="OrthoDB" id="9986966at2759"/>
<feature type="compositionally biased region" description="Low complexity" evidence="1">
    <location>
        <begin position="143"/>
        <end position="199"/>
    </location>
</feature>
<gene>
    <name evidence="4" type="ORF">P153DRAFT_432313</name>
</gene>
<sequence length="253" mass="26919">MADVNLTAQYVFTNELIGSSKSLASTSLNASIIVVSSSPGDSSLWYFTETDVDDYYRLHTVQKGDYNALDVDNYYGSNSIDLHFYAVQRRSGQYWLLNKQSDGSVKVSNNFTGPDIYLDIDEGSLRPTLRAQDSPGQHWTFNSPDATSTAVDTASATATSATATSVATTTPVPSGTTSSTIPSSTCTSGCSATAAPSSSKRLSKGAIGGIAGGAIVGLILIIGSIWLWHSMRSNRNNTEIRLRSLKPKPIINA</sequence>
<keyword evidence="5" id="KW-1185">Reference proteome</keyword>
<feature type="domain" description="Ricin B lectin" evidence="3">
    <location>
        <begin position="43"/>
        <end position="124"/>
    </location>
</feature>
<dbReference type="EMBL" id="ML977509">
    <property type="protein sequence ID" value="KAF2127869.1"/>
    <property type="molecule type" value="Genomic_DNA"/>
</dbReference>
<evidence type="ECO:0000256" key="1">
    <source>
        <dbReference type="SAM" id="MobiDB-lite"/>
    </source>
</evidence>
<feature type="transmembrane region" description="Helical" evidence="2">
    <location>
        <begin position="206"/>
        <end position="228"/>
    </location>
</feature>
<dbReference type="Pfam" id="PF14200">
    <property type="entry name" value="RicinB_lectin_2"/>
    <property type="match status" value="1"/>
</dbReference>
<name>A0A6A6A7M8_9PLEO</name>
<dbReference type="InterPro" id="IPR035992">
    <property type="entry name" value="Ricin_B-like_lectins"/>
</dbReference>
<organism evidence="4 5">
    <name type="scientific">Dothidotthia symphoricarpi CBS 119687</name>
    <dbReference type="NCBI Taxonomy" id="1392245"/>
    <lineage>
        <taxon>Eukaryota</taxon>
        <taxon>Fungi</taxon>
        <taxon>Dikarya</taxon>
        <taxon>Ascomycota</taxon>
        <taxon>Pezizomycotina</taxon>
        <taxon>Dothideomycetes</taxon>
        <taxon>Pleosporomycetidae</taxon>
        <taxon>Pleosporales</taxon>
        <taxon>Dothidotthiaceae</taxon>
        <taxon>Dothidotthia</taxon>
    </lineage>
</organism>
<accession>A0A6A6A7M8</accession>
<evidence type="ECO:0000259" key="3">
    <source>
        <dbReference type="Pfam" id="PF14200"/>
    </source>
</evidence>